<dbReference type="CDD" id="cd00303">
    <property type="entry name" value="retropepsin_like"/>
    <property type="match status" value="1"/>
</dbReference>
<sequence>MEDIKRKIGTGIPINIEDNPRREGKEHVKAMRSVQGSAIISRQVPQKLKNLEIFTISIEIGNIHFRKALCDLGASINLMSLSIYEKLRLQSIDRSLVHPKGVLEDVLAKVCSFINSVDFVILNFEEDREIPILLDRPFLATSKSTIDLEKNKFTMKINGETKIFKCGHQQDEVDKKKL</sequence>
<dbReference type="OrthoDB" id="1702682at2759"/>
<dbReference type="EMBL" id="SMMG02000005">
    <property type="protein sequence ID" value="KAA3474004.1"/>
    <property type="molecule type" value="Genomic_DNA"/>
</dbReference>
<keyword evidence="2" id="KW-1185">Reference proteome</keyword>
<comment type="caution">
    <text evidence="1">The sequence shown here is derived from an EMBL/GenBank/DDBJ whole genome shotgun (WGS) entry which is preliminary data.</text>
</comment>
<evidence type="ECO:0000313" key="2">
    <source>
        <dbReference type="Proteomes" id="UP000325315"/>
    </source>
</evidence>
<organism evidence="1 2">
    <name type="scientific">Gossypium australe</name>
    <dbReference type="NCBI Taxonomy" id="47621"/>
    <lineage>
        <taxon>Eukaryota</taxon>
        <taxon>Viridiplantae</taxon>
        <taxon>Streptophyta</taxon>
        <taxon>Embryophyta</taxon>
        <taxon>Tracheophyta</taxon>
        <taxon>Spermatophyta</taxon>
        <taxon>Magnoliopsida</taxon>
        <taxon>eudicotyledons</taxon>
        <taxon>Gunneridae</taxon>
        <taxon>Pentapetalae</taxon>
        <taxon>rosids</taxon>
        <taxon>malvids</taxon>
        <taxon>Malvales</taxon>
        <taxon>Malvaceae</taxon>
        <taxon>Malvoideae</taxon>
        <taxon>Gossypium</taxon>
    </lineage>
</organism>
<protein>
    <recommendedName>
        <fullName evidence="3">Retrovirus-related Pol polyprotein from transposon opus</fullName>
    </recommendedName>
</protein>
<accession>A0A5B6VYD1</accession>
<dbReference type="AlphaFoldDB" id="A0A5B6VYD1"/>
<dbReference type="PANTHER" id="PTHR33067">
    <property type="entry name" value="RNA-DIRECTED DNA POLYMERASE-RELATED"/>
    <property type="match status" value="1"/>
</dbReference>
<name>A0A5B6VYD1_9ROSI</name>
<reference evidence="2" key="1">
    <citation type="journal article" date="2019" name="Plant Biotechnol. J.">
        <title>Genome sequencing of the Australian wild diploid species Gossypium australe highlights disease resistance and delayed gland morphogenesis.</title>
        <authorList>
            <person name="Cai Y."/>
            <person name="Cai X."/>
            <person name="Wang Q."/>
            <person name="Wang P."/>
            <person name="Zhang Y."/>
            <person name="Cai C."/>
            <person name="Xu Y."/>
            <person name="Wang K."/>
            <person name="Zhou Z."/>
            <person name="Wang C."/>
            <person name="Geng S."/>
            <person name="Li B."/>
            <person name="Dong Q."/>
            <person name="Hou Y."/>
            <person name="Wang H."/>
            <person name="Ai P."/>
            <person name="Liu Z."/>
            <person name="Yi F."/>
            <person name="Sun M."/>
            <person name="An G."/>
            <person name="Cheng J."/>
            <person name="Zhang Y."/>
            <person name="Shi Q."/>
            <person name="Xie Y."/>
            <person name="Shi X."/>
            <person name="Chang Y."/>
            <person name="Huang F."/>
            <person name="Chen Y."/>
            <person name="Hong S."/>
            <person name="Mi L."/>
            <person name="Sun Q."/>
            <person name="Zhang L."/>
            <person name="Zhou B."/>
            <person name="Peng R."/>
            <person name="Zhang X."/>
            <person name="Liu F."/>
        </authorList>
    </citation>
    <scope>NUCLEOTIDE SEQUENCE [LARGE SCALE GENOMIC DNA]</scope>
    <source>
        <strain evidence="2">cv. PA1801</strain>
    </source>
</reference>
<gene>
    <name evidence="1" type="ORF">EPI10_024339</name>
</gene>
<evidence type="ECO:0000313" key="1">
    <source>
        <dbReference type="EMBL" id="KAA3474004.1"/>
    </source>
</evidence>
<proteinExistence type="predicted"/>
<dbReference type="InterPro" id="IPR021109">
    <property type="entry name" value="Peptidase_aspartic_dom_sf"/>
</dbReference>
<evidence type="ECO:0008006" key="3">
    <source>
        <dbReference type="Google" id="ProtNLM"/>
    </source>
</evidence>
<dbReference type="Gene3D" id="2.40.70.10">
    <property type="entry name" value="Acid Proteases"/>
    <property type="match status" value="1"/>
</dbReference>
<dbReference type="PANTHER" id="PTHR33067:SF31">
    <property type="entry name" value="RNA-DIRECTED DNA POLYMERASE"/>
    <property type="match status" value="1"/>
</dbReference>
<dbReference type="Proteomes" id="UP000325315">
    <property type="component" value="Unassembled WGS sequence"/>
</dbReference>